<dbReference type="AlphaFoldDB" id="A0A2P2NGK6"/>
<feature type="compositionally biased region" description="Polar residues" evidence="1">
    <location>
        <begin position="282"/>
        <end position="306"/>
    </location>
</feature>
<name>A0A2P2NGK6_RHIMU</name>
<dbReference type="InterPro" id="IPR053342">
    <property type="entry name" value="Exosome_cofactor/PTGS_suppr"/>
</dbReference>
<feature type="region of interest" description="Disordered" evidence="1">
    <location>
        <begin position="272"/>
        <end position="307"/>
    </location>
</feature>
<feature type="compositionally biased region" description="Polar residues" evidence="1">
    <location>
        <begin position="355"/>
        <end position="365"/>
    </location>
</feature>
<organism evidence="2">
    <name type="scientific">Rhizophora mucronata</name>
    <name type="common">Asiatic mangrove</name>
    <dbReference type="NCBI Taxonomy" id="61149"/>
    <lineage>
        <taxon>Eukaryota</taxon>
        <taxon>Viridiplantae</taxon>
        <taxon>Streptophyta</taxon>
        <taxon>Embryophyta</taxon>
        <taxon>Tracheophyta</taxon>
        <taxon>Spermatophyta</taxon>
        <taxon>Magnoliopsida</taxon>
        <taxon>eudicotyledons</taxon>
        <taxon>Gunneridae</taxon>
        <taxon>Pentapetalae</taxon>
        <taxon>rosids</taxon>
        <taxon>fabids</taxon>
        <taxon>Malpighiales</taxon>
        <taxon>Rhizophoraceae</taxon>
        <taxon>Rhizophora</taxon>
    </lineage>
</organism>
<proteinExistence type="predicted"/>
<evidence type="ECO:0000256" key="1">
    <source>
        <dbReference type="SAM" id="MobiDB-lite"/>
    </source>
</evidence>
<evidence type="ECO:0000313" key="2">
    <source>
        <dbReference type="EMBL" id="MBX41583.1"/>
    </source>
</evidence>
<feature type="compositionally biased region" description="Basic residues" evidence="1">
    <location>
        <begin position="7"/>
        <end position="25"/>
    </location>
</feature>
<accession>A0A2P2NGK6</accession>
<sequence>MDAKALAKSKRAHSLHHSKKTHSDRKLKAPSGGTNDSRSGEKPSVKQVKENARHLALPSNWDRYEEEIDLDSETASGDARQIVSDVSLPKSKGMNFRHLIAEAQSQCLSNSYPDSFPSLDDLFPGDFDHFGSMLLARGEAIVSWAGDDNFVVEDERAANHGASSLSLNLHALAEQLAKVDVSKRLFIEADLLPSDLGSKAPIRRETNHVEISESKASAIVCEEMAFKSSYEKNKIAFEETASVSVGSTPSVLSELTLSGQGSERLNRIEGDLNSHHDKKSSQQRTPESSTQFNANSIADPKNTQSKYEAGAVESELDILLESFTVHDSSGNKPGTSVIVSQKQTSPAPLQFTRDVPSSSKRTSMPMSLDDKLDDLLEETSSSSQSGLRQPWQVKALPHESHSPPSSSQSLGKSKILDDFDSWLDTI</sequence>
<feature type="region of interest" description="Disordered" evidence="1">
    <location>
        <begin position="326"/>
        <end position="413"/>
    </location>
</feature>
<feature type="compositionally biased region" description="Basic and acidic residues" evidence="1">
    <location>
        <begin position="38"/>
        <end position="53"/>
    </location>
</feature>
<protein>
    <submittedName>
        <fullName evidence="2">Uncharacterized protein MANES_12G086300</fullName>
    </submittedName>
</protein>
<feature type="region of interest" description="Disordered" evidence="1">
    <location>
        <begin position="1"/>
        <end position="53"/>
    </location>
</feature>
<dbReference type="PANTHER" id="PTHR37260">
    <property type="entry name" value="PHOSPHORELAY PROTEIN"/>
    <property type="match status" value="1"/>
</dbReference>
<dbReference type="PANTHER" id="PTHR37260:SF2">
    <property type="entry name" value="PROTEIN ECERIFERUM 16"/>
    <property type="match status" value="1"/>
</dbReference>
<dbReference type="EMBL" id="GGEC01061099">
    <property type="protein sequence ID" value="MBX41583.1"/>
    <property type="molecule type" value="Transcribed_RNA"/>
</dbReference>
<feature type="compositionally biased region" description="Polar residues" evidence="1">
    <location>
        <begin position="326"/>
        <end position="347"/>
    </location>
</feature>
<reference evidence="2" key="1">
    <citation type="submission" date="2018-02" db="EMBL/GenBank/DDBJ databases">
        <title>Rhizophora mucronata_Transcriptome.</title>
        <authorList>
            <person name="Meera S.P."/>
            <person name="Sreeshan A."/>
            <person name="Augustine A."/>
        </authorList>
    </citation>
    <scope>NUCLEOTIDE SEQUENCE</scope>
    <source>
        <tissue evidence="2">Leaf</tissue>
    </source>
</reference>